<dbReference type="EMBL" id="VMWH01000438">
    <property type="protein sequence ID" value="TVW79187.1"/>
    <property type="molecule type" value="Genomic_DNA"/>
</dbReference>
<evidence type="ECO:0000313" key="2">
    <source>
        <dbReference type="Proteomes" id="UP000320896"/>
    </source>
</evidence>
<name>A0A558ZPB9_STREE</name>
<keyword evidence="1" id="KW-0808">Transferase</keyword>
<gene>
    <name evidence="1" type="ORF">AZJ70_12995</name>
</gene>
<reference evidence="1 2" key="1">
    <citation type="submission" date="2019-07" db="EMBL/GenBank/DDBJ databases">
        <authorList>
            <person name="Mohale T."/>
        </authorList>
    </citation>
    <scope>NUCLEOTIDE SEQUENCE [LARGE SCALE GENOMIC DNA]</scope>
    <source>
        <strain evidence="1 2">NTPn 126</strain>
    </source>
</reference>
<feature type="non-terminal residue" evidence="1">
    <location>
        <position position="1"/>
    </location>
</feature>
<protein>
    <submittedName>
        <fullName evidence="1">1-acyl-sn-glycerol-3-phosphate acyltransferase</fullName>
    </submittedName>
</protein>
<accession>A0A558ZPB9</accession>
<comment type="caution">
    <text evidence="1">The sequence shown here is derived from an EMBL/GenBank/DDBJ whole genome shotgun (WGS) entry which is preliminary data.</text>
</comment>
<dbReference type="AlphaFoldDB" id="A0A558ZPB9"/>
<organism evidence="1 2">
    <name type="scientific">Streptococcus pneumoniae</name>
    <dbReference type="NCBI Taxonomy" id="1313"/>
    <lineage>
        <taxon>Bacteria</taxon>
        <taxon>Bacillati</taxon>
        <taxon>Bacillota</taxon>
        <taxon>Bacilli</taxon>
        <taxon>Lactobacillales</taxon>
        <taxon>Streptococcaceae</taxon>
        <taxon>Streptococcus</taxon>
    </lineage>
</organism>
<sequence length="23" mass="2653">LTIIFSFIASFVWNPDKKREALG</sequence>
<dbReference type="Proteomes" id="UP000320896">
    <property type="component" value="Unassembled WGS sequence"/>
</dbReference>
<proteinExistence type="predicted"/>
<evidence type="ECO:0000313" key="1">
    <source>
        <dbReference type="EMBL" id="TVW79187.1"/>
    </source>
</evidence>
<dbReference type="GO" id="GO:0016746">
    <property type="term" value="F:acyltransferase activity"/>
    <property type="evidence" value="ECO:0007669"/>
    <property type="project" value="UniProtKB-KW"/>
</dbReference>
<keyword evidence="1" id="KW-0012">Acyltransferase</keyword>